<proteinExistence type="predicted"/>
<comment type="caution">
    <text evidence="5">The sequence shown here is derived from an EMBL/GenBank/DDBJ whole genome shotgun (WGS) entry which is preliminary data.</text>
</comment>
<evidence type="ECO:0000256" key="2">
    <source>
        <dbReference type="SAM" id="Phobius"/>
    </source>
</evidence>
<dbReference type="InterPro" id="IPR045155">
    <property type="entry name" value="Beta-lactam_cat"/>
</dbReference>
<dbReference type="InterPro" id="IPR012338">
    <property type="entry name" value="Beta-lactam/transpept-like"/>
</dbReference>
<feature type="compositionally biased region" description="Low complexity" evidence="1">
    <location>
        <begin position="183"/>
        <end position="217"/>
    </location>
</feature>
<feature type="region of interest" description="Disordered" evidence="1">
    <location>
        <begin position="34"/>
        <end position="84"/>
    </location>
</feature>
<sequence length="443" mass="45904">MRFCTNCGKRIETDARFCMYCGTPVDPLAETAEPAASSAYAGPTSPTEPIDLTKPEVPPSTETFRNRGTVPPVPNPPRQRMTEYVPRPVSVPEARPGEALADDLASIASGTGPNPHPIPASRDTTGTSSGTPATHAPSAASTSNRRRRVPVAAAVAAVIAVVALVATTAFLVTTGFGGQGKTPTSASSDSQGSSSQSSGKSDPSGSDGSDGSDASSTKPDEDSLSSITERYSSTDVSVSAMFLNEDGSYETKDVANTAAARTKFVSAGLYLPVYLAARSNGGDSLTEARTMMSTMDNGAANRAIADFGGFEAINLWLKQHNYQDTTVDRNFGDTQASAAGYENTSSTFDAVRMLAAVDAAGAADLMNVDIASEGVAVPSDMTIHAHRGQGIRNTWNYFAIVSTPHGKAAVALATQNQGKATATQVMSDILADIDQQLTAKASK</sequence>
<feature type="region of interest" description="Disordered" evidence="1">
    <location>
        <begin position="175"/>
        <end position="229"/>
    </location>
</feature>
<keyword evidence="2" id="KW-0472">Membrane</keyword>
<feature type="domain" description="Beta-lactamase class A catalytic" evidence="4">
    <location>
        <begin position="288"/>
        <end position="358"/>
    </location>
</feature>
<dbReference type="Pfam" id="PF13354">
    <property type="entry name" value="Beta-lactamase2"/>
    <property type="match status" value="1"/>
</dbReference>
<keyword evidence="2" id="KW-0812">Transmembrane</keyword>
<keyword evidence="6" id="KW-1185">Reference proteome</keyword>
<evidence type="ECO:0000259" key="4">
    <source>
        <dbReference type="Pfam" id="PF13354"/>
    </source>
</evidence>
<reference evidence="6" key="1">
    <citation type="submission" date="2017-09" db="EMBL/GenBank/DDBJ databases">
        <authorList>
            <person name="Sela D.A."/>
            <person name="Albert K."/>
        </authorList>
    </citation>
    <scope>NUCLEOTIDE SEQUENCE [LARGE SCALE GENOMIC DNA]</scope>
    <source>
        <strain evidence="6">UMA51805</strain>
    </source>
</reference>
<dbReference type="GO" id="GO:0030655">
    <property type="term" value="P:beta-lactam antibiotic catabolic process"/>
    <property type="evidence" value="ECO:0007669"/>
    <property type="project" value="InterPro"/>
</dbReference>
<evidence type="ECO:0000259" key="3">
    <source>
        <dbReference type="Pfam" id="PF13240"/>
    </source>
</evidence>
<dbReference type="EMBL" id="NWTX01000005">
    <property type="protein sequence ID" value="PST46746.1"/>
    <property type="molecule type" value="Genomic_DNA"/>
</dbReference>
<reference evidence="5 6" key="2">
    <citation type="submission" date="2018-03" db="EMBL/GenBank/DDBJ databases">
        <title>The comparative genomics of Bifidobacterium callitrichos reflects dietary carbohydrate utilization within the common marmoset gut.</title>
        <authorList>
            <person name="Rani A."/>
        </authorList>
    </citation>
    <scope>NUCLEOTIDE SEQUENCE [LARGE SCALE GENOMIC DNA]</scope>
    <source>
        <strain evidence="5 6">UMA51805</strain>
    </source>
</reference>
<name>A0A2T3GB79_9BIFI</name>
<organism evidence="5 6">
    <name type="scientific">Bifidobacterium callitrichos</name>
    <dbReference type="NCBI Taxonomy" id="762209"/>
    <lineage>
        <taxon>Bacteria</taxon>
        <taxon>Bacillati</taxon>
        <taxon>Actinomycetota</taxon>
        <taxon>Actinomycetes</taxon>
        <taxon>Bifidobacteriales</taxon>
        <taxon>Bifidobacteriaceae</taxon>
        <taxon>Bifidobacterium</taxon>
    </lineage>
</organism>
<dbReference type="Proteomes" id="UP000240228">
    <property type="component" value="Unassembled WGS sequence"/>
</dbReference>
<keyword evidence="2" id="KW-1133">Transmembrane helix</keyword>
<evidence type="ECO:0000313" key="5">
    <source>
        <dbReference type="EMBL" id="PST46746.1"/>
    </source>
</evidence>
<protein>
    <submittedName>
        <fullName evidence="5">Uncharacterized protein</fullName>
    </submittedName>
</protein>
<dbReference type="AlphaFoldDB" id="A0A2T3GB79"/>
<accession>A0A2T3GB79</accession>
<feature type="region of interest" description="Disordered" evidence="1">
    <location>
        <begin position="105"/>
        <end position="146"/>
    </location>
</feature>
<dbReference type="InterPro" id="IPR026870">
    <property type="entry name" value="Zinc_ribbon_dom"/>
</dbReference>
<feature type="compositionally biased region" description="Low complexity" evidence="1">
    <location>
        <begin position="127"/>
        <end position="143"/>
    </location>
</feature>
<evidence type="ECO:0000313" key="6">
    <source>
        <dbReference type="Proteomes" id="UP000240228"/>
    </source>
</evidence>
<feature type="transmembrane region" description="Helical" evidence="2">
    <location>
        <begin position="151"/>
        <end position="172"/>
    </location>
</feature>
<dbReference type="Gene3D" id="3.40.710.10">
    <property type="entry name" value="DD-peptidase/beta-lactamase superfamily"/>
    <property type="match status" value="1"/>
</dbReference>
<dbReference type="SUPFAM" id="SSF56601">
    <property type="entry name" value="beta-lactamase/transpeptidase-like"/>
    <property type="match status" value="1"/>
</dbReference>
<dbReference type="Pfam" id="PF13240">
    <property type="entry name" value="Zn_Ribbon_1"/>
    <property type="match status" value="1"/>
</dbReference>
<feature type="domain" description="Zinc-ribbon" evidence="3">
    <location>
        <begin position="3"/>
        <end position="25"/>
    </location>
</feature>
<evidence type="ECO:0000256" key="1">
    <source>
        <dbReference type="SAM" id="MobiDB-lite"/>
    </source>
</evidence>
<dbReference type="GO" id="GO:0008800">
    <property type="term" value="F:beta-lactamase activity"/>
    <property type="evidence" value="ECO:0007669"/>
    <property type="project" value="InterPro"/>
</dbReference>
<dbReference type="RefSeq" id="WP_107043922.1">
    <property type="nucleotide sequence ID" value="NZ_NWTX01000005.1"/>
</dbReference>
<gene>
    <name evidence="5" type="ORF">CPA40_04530</name>
</gene>